<accession>A0AAD4EY04</accession>
<dbReference type="SMART" id="SM00184">
    <property type="entry name" value="RING"/>
    <property type="match status" value="1"/>
</dbReference>
<keyword evidence="5" id="KW-1185">Reference proteome</keyword>
<sequence>MSASSEKHPSAIQIEDKSCPICQEPVGTRNAEGIKEGWSMLPCGHRFGSHCIKRYLGITADESPLCPMCRHVAYHDACGHPVLPFLLKADGTHPDLITDSSGTTHPPRGEELMTMSCEYCQPRDDNKKRPRGRRLSRVSTSTWKKPLGWLRAVLPMARQRSQSPSPSQETPTTSEQRLTPVWEGPWMDVQSRDVEWENWWREQAPRGA</sequence>
<comment type="caution">
    <text evidence="4">The sequence shown here is derived from an EMBL/GenBank/DDBJ whole genome shotgun (WGS) entry which is preliminary data.</text>
</comment>
<organism evidence="4 5">
    <name type="scientific">Staphylotrichum longicolle</name>
    <dbReference type="NCBI Taxonomy" id="669026"/>
    <lineage>
        <taxon>Eukaryota</taxon>
        <taxon>Fungi</taxon>
        <taxon>Dikarya</taxon>
        <taxon>Ascomycota</taxon>
        <taxon>Pezizomycotina</taxon>
        <taxon>Sordariomycetes</taxon>
        <taxon>Sordariomycetidae</taxon>
        <taxon>Sordariales</taxon>
        <taxon>Chaetomiaceae</taxon>
        <taxon>Staphylotrichum</taxon>
    </lineage>
</organism>
<protein>
    <recommendedName>
        <fullName evidence="3">RING-type domain-containing protein</fullName>
    </recommendedName>
</protein>
<keyword evidence="1" id="KW-0863">Zinc-finger</keyword>
<dbReference type="InterPro" id="IPR001841">
    <property type="entry name" value="Znf_RING"/>
</dbReference>
<evidence type="ECO:0000256" key="2">
    <source>
        <dbReference type="SAM" id="MobiDB-lite"/>
    </source>
</evidence>
<dbReference type="SUPFAM" id="SSF57850">
    <property type="entry name" value="RING/U-box"/>
    <property type="match status" value="1"/>
</dbReference>
<reference evidence="4" key="1">
    <citation type="submission" date="2023-02" db="EMBL/GenBank/DDBJ databases">
        <authorList>
            <person name="Palmer J.M."/>
        </authorList>
    </citation>
    <scope>NUCLEOTIDE SEQUENCE</scope>
    <source>
        <strain evidence="4">FW57</strain>
    </source>
</reference>
<dbReference type="Gene3D" id="3.30.40.10">
    <property type="entry name" value="Zinc/RING finger domain, C3HC4 (zinc finger)"/>
    <property type="match status" value="1"/>
</dbReference>
<feature type="compositionally biased region" description="Low complexity" evidence="2">
    <location>
        <begin position="161"/>
        <end position="176"/>
    </location>
</feature>
<feature type="domain" description="RING-type" evidence="3">
    <location>
        <begin position="19"/>
        <end position="70"/>
    </location>
</feature>
<evidence type="ECO:0000259" key="3">
    <source>
        <dbReference type="PROSITE" id="PS50089"/>
    </source>
</evidence>
<dbReference type="GO" id="GO:0008270">
    <property type="term" value="F:zinc ion binding"/>
    <property type="evidence" value="ECO:0007669"/>
    <property type="project" value="UniProtKB-KW"/>
</dbReference>
<evidence type="ECO:0000313" key="4">
    <source>
        <dbReference type="EMBL" id="KAG7289491.1"/>
    </source>
</evidence>
<name>A0AAD4EY04_9PEZI</name>
<keyword evidence="1" id="KW-0862">Zinc</keyword>
<dbReference type="EMBL" id="JAHCVI010000002">
    <property type="protein sequence ID" value="KAG7289491.1"/>
    <property type="molecule type" value="Genomic_DNA"/>
</dbReference>
<dbReference type="PROSITE" id="PS50089">
    <property type="entry name" value="ZF_RING_2"/>
    <property type="match status" value="1"/>
</dbReference>
<dbReference type="Proteomes" id="UP001197093">
    <property type="component" value="Unassembled WGS sequence"/>
</dbReference>
<evidence type="ECO:0000313" key="5">
    <source>
        <dbReference type="Proteomes" id="UP001197093"/>
    </source>
</evidence>
<gene>
    <name evidence="4" type="ORF">NEMBOFW57_005862</name>
</gene>
<dbReference type="AlphaFoldDB" id="A0AAD4EY04"/>
<dbReference type="Pfam" id="PF13639">
    <property type="entry name" value="zf-RING_2"/>
    <property type="match status" value="1"/>
</dbReference>
<proteinExistence type="predicted"/>
<evidence type="ECO:0000256" key="1">
    <source>
        <dbReference type="PROSITE-ProRule" id="PRU00175"/>
    </source>
</evidence>
<feature type="region of interest" description="Disordered" evidence="2">
    <location>
        <begin position="157"/>
        <end position="185"/>
    </location>
</feature>
<dbReference type="InterPro" id="IPR013083">
    <property type="entry name" value="Znf_RING/FYVE/PHD"/>
</dbReference>
<keyword evidence="1" id="KW-0479">Metal-binding</keyword>